<comment type="caution">
    <text evidence="2">The sequence shown here is derived from an EMBL/GenBank/DDBJ whole genome shotgun (WGS) entry which is preliminary data.</text>
</comment>
<sequence>TNNHVYIYYMNWYVNSQLNGACIQYLKYTLCYNKKHIYYEMISVIYVFLSIYSNIVLFSFASTSRLIV</sequence>
<evidence type="ECO:0000313" key="2">
    <source>
        <dbReference type="EMBL" id="ETJ16066.1"/>
    </source>
</evidence>
<name>W1WDQ6_9ZZZZ</name>
<reference evidence="2" key="1">
    <citation type="submission" date="2013-12" db="EMBL/GenBank/DDBJ databases">
        <title>A Varibaculum cambriense genome reconstructed from a premature infant gut community with otherwise low bacterial novelty that shifts toward anaerobic metabolism during the third week of life.</title>
        <authorList>
            <person name="Brown C.T."/>
            <person name="Sharon I."/>
            <person name="Thomas B.C."/>
            <person name="Castelle C.J."/>
            <person name="Morowitz M.J."/>
            <person name="Banfield J.F."/>
        </authorList>
    </citation>
    <scope>NUCLEOTIDE SEQUENCE</scope>
</reference>
<keyword evidence="1" id="KW-0812">Transmembrane</keyword>
<dbReference type="AlphaFoldDB" id="W1WDQ6"/>
<feature type="transmembrane region" description="Helical" evidence="1">
    <location>
        <begin position="37"/>
        <end position="61"/>
    </location>
</feature>
<keyword evidence="1" id="KW-1133">Transmembrane helix</keyword>
<proteinExistence type="predicted"/>
<feature type="non-terminal residue" evidence="2">
    <location>
        <position position="1"/>
    </location>
</feature>
<keyword evidence="1" id="KW-0472">Membrane</keyword>
<evidence type="ECO:0000256" key="1">
    <source>
        <dbReference type="SAM" id="Phobius"/>
    </source>
</evidence>
<gene>
    <name evidence="2" type="ORF">Q604_UNBc4C00130G0001</name>
</gene>
<organism evidence="2">
    <name type="scientific">human gut metagenome</name>
    <dbReference type="NCBI Taxonomy" id="408170"/>
    <lineage>
        <taxon>unclassified sequences</taxon>
        <taxon>metagenomes</taxon>
        <taxon>organismal metagenomes</taxon>
    </lineage>
</organism>
<protein>
    <submittedName>
        <fullName evidence="2">Uncharacterized protein</fullName>
    </submittedName>
</protein>
<feature type="non-terminal residue" evidence="2">
    <location>
        <position position="68"/>
    </location>
</feature>
<dbReference type="EMBL" id="AZMM01018911">
    <property type="protein sequence ID" value="ETJ16066.1"/>
    <property type="molecule type" value="Genomic_DNA"/>
</dbReference>
<accession>W1WDQ6</accession>